<proteinExistence type="predicted"/>
<keyword evidence="3" id="KW-1185">Reference proteome</keyword>
<dbReference type="EMBL" id="CAJNOR010001505">
    <property type="protein sequence ID" value="CAF1154543.1"/>
    <property type="molecule type" value="Genomic_DNA"/>
</dbReference>
<gene>
    <name evidence="2" type="ORF">XAT740_LOCUS21135</name>
</gene>
<reference evidence="2" key="1">
    <citation type="submission" date="2021-02" db="EMBL/GenBank/DDBJ databases">
        <authorList>
            <person name="Nowell W R."/>
        </authorList>
    </citation>
    <scope>NUCLEOTIDE SEQUENCE</scope>
</reference>
<sequence length="183" mass="19916">MTANLIIAICGAITFIIPLIQLSIGFNHVVKDGTNADTVCRVAPDLPLLLAIGGIFALFFLGIAYGLLKMISSVNKQQSDIAGKTPKILIGMISFIFGAITLIFFILIQMRVYGSYSSGVNFDNASAVNYCRSPVMRGALAMVVLTYINVLIFIVIVVFVLVKTQIKRQEKKQIDMEMSATTS</sequence>
<accession>A0A814SYM3</accession>
<dbReference type="AlphaFoldDB" id="A0A814SYM3"/>
<evidence type="ECO:0000313" key="3">
    <source>
        <dbReference type="Proteomes" id="UP000663828"/>
    </source>
</evidence>
<feature type="transmembrane region" description="Helical" evidence="1">
    <location>
        <begin position="5"/>
        <end position="26"/>
    </location>
</feature>
<keyword evidence="1" id="KW-1133">Transmembrane helix</keyword>
<name>A0A814SYM3_ADIRI</name>
<comment type="caution">
    <text evidence="2">The sequence shown here is derived from an EMBL/GenBank/DDBJ whole genome shotgun (WGS) entry which is preliminary data.</text>
</comment>
<evidence type="ECO:0000313" key="2">
    <source>
        <dbReference type="EMBL" id="CAF1154543.1"/>
    </source>
</evidence>
<dbReference type="Proteomes" id="UP000663828">
    <property type="component" value="Unassembled WGS sequence"/>
</dbReference>
<feature type="transmembrane region" description="Helical" evidence="1">
    <location>
        <begin position="139"/>
        <end position="162"/>
    </location>
</feature>
<keyword evidence="1" id="KW-0812">Transmembrane</keyword>
<feature type="transmembrane region" description="Helical" evidence="1">
    <location>
        <begin position="46"/>
        <end position="68"/>
    </location>
</feature>
<feature type="transmembrane region" description="Helical" evidence="1">
    <location>
        <begin position="88"/>
        <end position="108"/>
    </location>
</feature>
<keyword evidence="1" id="KW-0472">Membrane</keyword>
<organism evidence="2 3">
    <name type="scientific">Adineta ricciae</name>
    <name type="common">Rotifer</name>
    <dbReference type="NCBI Taxonomy" id="249248"/>
    <lineage>
        <taxon>Eukaryota</taxon>
        <taxon>Metazoa</taxon>
        <taxon>Spiralia</taxon>
        <taxon>Gnathifera</taxon>
        <taxon>Rotifera</taxon>
        <taxon>Eurotatoria</taxon>
        <taxon>Bdelloidea</taxon>
        <taxon>Adinetida</taxon>
        <taxon>Adinetidae</taxon>
        <taxon>Adineta</taxon>
    </lineage>
</organism>
<evidence type="ECO:0000256" key="1">
    <source>
        <dbReference type="SAM" id="Phobius"/>
    </source>
</evidence>
<protein>
    <submittedName>
        <fullName evidence="2">Uncharacterized protein</fullName>
    </submittedName>
</protein>